<evidence type="ECO:0000313" key="1">
    <source>
        <dbReference type="EMBL" id="GAH57921.1"/>
    </source>
</evidence>
<reference evidence="1" key="1">
    <citation type="journal article" date="2014" name="Front. Microbiol.">
        <title>High frequency of phylogenetically diverse reductive dehalogenase-homologous genes in deep subseafloor sedimentary metagenomes.</title>
        <authorList>
            <person name="Kawai M."/>
            <person name="Futagami T."/>
            <person name="Toyoda A."/>
            <person name="Takaki Y."/>
            <person name="Nishi S."/>
            <person name="Hori S."/>
            <person name="Arai W."/>
            <person name="Tsubouchi T."/>
            <person name="Morono Y."/>
            <person name="Uchiyama I."/>
            <person name="Ito T."/>
            <person name="Fujiyama A."/>
            <person name="Inagaki F."/>
            <person name="Takami H."/>
        </authorList>
    </citation>
    <scope>NUCLEOTIDE SEQUENCE</scope>
    <source>
        <strain evidence="1">Expedition CK06-06</strain>
    </source>
</reference>
<dbReference type="EMBL" id="BARU01023847">
    <property type="protein sequence ID" value="GAH57921.1"/>
    <property type="molecule type" value="Genomic_DNA"/>
</dbReference>
<name>X1GJ19_9ZZZZ</name>
<dbReference type="AlphaFoldDB" id="X1GJ19"/>
<organism evidence="1">
    <name type="scientific">marine sediment metagenome</name>
    <dbReference type="NCBI Taxonomy" id="412755"/>
    <lineage>
        <taxon>unclassified sequences</taxon>
        <taxon>metagenomes</taxon>
        <taxon>ecological metagenomes</taxon>
    </lineage>
</organism>
<protein>
    <submittedName>
        <fullName evidence="1">Uncharacterized protein</fullName>
    </submittedName>
</protein>
<feature type="non-terminal residue" evidence="1">
    <location>
        <position position="1"/>
    </location>
</feature>
<proteinExistence type="predicted"/>
<comment type="caution">
    <text evidence="1">The sequence shown here is derived from an EMBL/GenBank/DDBJ whole genome shotgun (WGS) entry which is preliminary data.</text>
</comment>
<gene>
    <name evidence="1" type="ORF">S03H2_38663</name>
</gene>
<accession>X1GJ19</accession>
<dbReference type="Pfam" id="PF21196">
    <property type="entry name" value="PcrA_UvrD_tudor"/>
    <property type="match status" value="1"/>
</dbReference>
<sequence>SSSVSHSIYGDTSFRNVSRFINEIPQDLVIDENRIESESMKRGEAQGRAADKNGYGGDYRYRKGDLINHKFWGQGKILKVKKLADDSELDVMFDQVGIKHLLVSFAPIKKIK</sequence>